<evidence type="ECO:0000313" key="5">
    <source>
        <dbReference type="Proteomes" id="UP001151760"/>
    </source>
</evidence>
<keyword evidence="5" id="KW-1185">Reference proteome</keyword>
<evidence type="ECO:0000259" key="3">
    <source>
        <dbReference type="Pfam" id="PF25597"/>
    </source>
</evidence>
<accession>A0ABQ5DWF4</accession>
<dbReference type="Proteomes" id="UP001151760">
    <property type="component" value="Unassembled WGS sequence"/>
</dbReference>
<dbReference type="CDD" id="cd09272">
    <property type="entry name" value="RNase_HI_RT_Ty1"/>
    <property type="match status" value="1"/>
</dbReference>
<comment type="caution">
    <text evidence="4">The sequence shown here is derived from an EMBL/GenBank/DDBJ whole genome shotgun (WGS) entry which is preliminary data.</text>
</comment>
<sequence>MKAYLDQMERLDYPMPLVLGVNLILTSLSKDYDKFVQNYNMYGMGKTIPELHAMLKLAEKCIPKKAPAVLAIRQAYDLRHKIPPPAKKEHPAKDTEFHYCHKLGHWKSNFPLYLAGLKKNKANMSSTSGTFGLYVGNGNRAAVEAIGSFDLILPSVMVLVLDNCHFSPSITRGVISLSCLCDNGFLHKFTNNGAISVSKDNVFYFNVIPRYGIFEIDMQNHVSNERSIYSCSNKKSKHNLDSTFLWHCHLGHINKKRVAKLQHDGLLKSIDDESFDVCISCLSGKMVRKPFTHASERADDLLGIIHSDGYALEFAVCILNMVPTKKIDKTPYGIWHGSIKCIFVGYPKEMLGYYFYYPPENKIFVARYAEFFESNIISQEASGSTVDFDDIQRQDAQPSENTSEHRPEVEHEDVETQTHVILVSKSVRIPQVPKRYGFYVDAEELVGDHGELANYRDALSNPESDKWLEAMNAEMQSMKDNQVWNLVDLPFNYTKSIRILKRIMTMRFGIYEYASFKDPFMDLSELLGAETRDLMRRSKSMVSLKIPISHVYIRELVEVSFFLILYVDDILLMGNNIPMLQDVKSWIGKCFAMKDLALSKTQGPFTPAEVMRMKGVHYASDIGSIMYAVRVCLRDERRRFDWKSSKQSTIAMSSMKAEYIAASKAAMEAIWIHKFISRLGVVPNNDRPMDMYCDSTGAITIADEPSVQKDNNLVDPFTKPMSCSKHVEHARNIGLRPAVSFM</sequence>
<reference evidence="4" key="1">
    <citation type="journal article" date="2022" name="Int. J. Mol. Sci.">
        <title>Draft Genome of Tanacetum Coccineum: Genomic Comparison of Closely Related Tanacetum-Family Plants.</title>
        <authorList>
            <person name="Yamashiro T."/>
            <person name="Shiraishi A."/>
            <person name="Nakayama K."/>
            <person name="Satake H."/>
        </authorList>
    </citation>
    <scope>NUCLEOTIDE SEQUENCE</scope>
</reference>
<dbReference type="InterPro" id="IPR057670">
    <property type="entry name" value="SH3_retrovirus"/>
</dbReference>
<feature type="domain" description="GAG-pre-integrase" evidence="2">
    <location>
        <begin position="215"/>
        <end position="286"/>
    </location>
</feature>
<feature type="region of interest" description="Disordered" evidence="1">
    <location>
        <begin position="395"/>
        <end position="414"/>
    </location>
</feature>
<evidence type="ECO:0000259" key="2">
    <source>
        <dbReference type="Pfam" id="PF13976"/>
    </source>
</evidence>
<proteinExistence type="predicted"/>
<feature type="domain" description="Retroviral polymerase SH3-like" evidence="3">
    <location>
        <begin position="338"/>
        <end position="380"/>
    </location>
</feature>
<evidence type="ECO:0000313" key="4">
    <source>
        <dbReference type="EMBL" id="GJT43204.1"/>
    </source>
</evidence>
<dbReference type="PANTHER" id="PTHR11439:SF496">
    <property type="entry name" value="RNA-DIRECTED DNA POLYMERASE"/>
    <property type="match status" value="1"/>
</dbReference>
<dbReference type="Pfam" id="PF25597">
    <property type="entry name" value="SH3_retrovirus"/>
    <property type="match status" value="1"/>
</dbReference>
<organism evidence="4 5">
    <name type="scientific">Tanacetum coccineum</name>
    <dbReference type="NCBI Taxonomy" id="301880"/>
    <lineage>
        <taxon>Eukaryota</taxon>
        <taxon>Viridiplantae</taxon>
        <taxon>Streptophyta</taxon>
        <taxon>Embryophyta</taxon>
        <taxon>Tracheophyta</taxon>
        <taxon>Spermatophyta</taxon>
        <taxon>Magnoliopsida</taxon>
        <taxon>eudicotyledons</taxon>
        <taxon>Gunneridae</taxon>
        <taxon>Pentapetalae</taxon>
        <taxon>asterids</taxon>
        <taxon>campanulids</taxon>
        <taxon>Asterales</taxon>
        <taxon>Asteraceae</taxon>
        <taxon>Asteroideae</taxon>
        <taxon>Anthemideae</taxon>
        <taxon>Anthemidinae</taxon>
        <taxon>Tanacetum</taxon>
    </lineage>
</organism>
<reference evidence="4" key="2">
    <citation type="submission" date="2022-01" db="EMBL/GenBank/DDBJ databases">
        <authorList>
            <person name="Yamashiro T."/>
            <person name="Shiraishi A."/>
            <person name="Satake H."/>
            <person name="Nakayama K."/>
        </authorList>
    </citation>
    <scope>NUCLEOTIDE SEQUENCE</scope>
</reference>
<dbReference type="Pfam" id="PF13976">
    <property type="entry name" value="gag_pre-integrs"/>
    <property type="match status" value="1"/>
</dbReference>
<dbReference type="InterPro" id="IPR025724">
    <property type="entry name" value="GAG-pre-integrase_dom"/>
</dbReference>
<gene>
    <name evidence="4" type="ORF">Tco_0951919</name>
</gene>
<protein>
    <submittedName>
        <fullName evidence="4">Retrotransposon protein, putative, ty1-copia subclass</fullName>
    </submittedName>
</protein>
<dbReference type="PANTHER" id="PTHR11439">
    <property type="entry name" value="GAG-POL-RELATED RETROTRANSPOSON"/>
    <property type="match status" value="1"/>
</dbReference>
<evidence type="ECO:0000256" key="1">
    <source>
        <dbReference type="SAM" id="MobiDB-lite"/>
    </source>
</evidence>
<name>A0ABQ5DWF4_9ASTR</name>
<dbReference type="EMBL" id="BQNB010015708">
    <property type="protein sequence ID" value="GJT43204.1"/>
    <property type="molecule type" value="Genomic_DNA"/>
</dbReference>